<dbReference type="PANTHER" id="PTHR13723:SF158">
    <property type="entry name" value="A DISINTEGRIN AND METALLOPROTEINASE WITH THROMBOSPONDIN MOTIFS 3"/>
    <property type="match status" value="1"/>
</dbReference>
<feature type="binding site" evidence="14">
    <location>
        <position position="418"/>
    </location>
    <ligand>
        <name>Ca(2+)</name>
        <dbReference type="ChEBI" id="CHEBI:29108"/>
        <label>1</label>
    </ligand>
</feature>
<keyword evidence="6" id="KW-0732">Signal</keyword>
<evidence type="ECO:0000256" key="7">
    <source>
        <dbReference type="ARBA" id="ARBA00022737"/>
    </source>
</evidence>
<evidence type="ECO:0000256" key="2">
    <source>
        <dbReference type="ARBA" id="ARBA00022525"/>
    </source>
</evidence>
<comment type="subcellular location">
    <subcellularLocation>
        <location evidence="1">Secreted</location>
        <location evidence="1">Extracellular space</location>
        <location evidence="1">Extracellular matrix</location>
    </subcellularLocation>
</comment>
<keyword evidence="3" id="KW-0272">Extracellular matrix</keyword>
<keyword evidence="19" id="KW-1185">Reference proteome</keyword>
<evidence type="ECO:0000256" key="13">
    <source>
        <dbReference type="ARBA" id="ARBA00023180"/>
    </source>
</evidence>
<dbReference type="AlphaFoldDB" id="A0A3B5LR67"/>
<dbReference type="PROSITE" id="PS50900">
    <property type="entry name" value="PLAC"/>
    <property type="match status" value="1"/>
</dbReference>
<dbReference type="Ensembl" id="ENSXCOT00000014774.1">
    <property type="protein sequence ID" value="ENSXCOP00000014588.1"/>
    <property type="gene ID" value="ENSXCOG00000011071.1"/>
</dbReference>
<dbReference type="InterPro" id="IPR045371">
    <property type="entry name" value="ADAMTS_CR_3"/>
</dbReference>
<feature type="binding site" evidence="14">
    <location>
        <position position="236"/>
    </location>
    <ligand>
        <name>Ca(2+)</name>
        <dbReference type="ChEBI" id="CHEBI:29108"/>
        <label>2</label>
    </ligand>
</feature>
<dbReference type="InterPro" id="IPR002870">
    <property type="entry name" value="Peptidase_M12B_N"/>
</dbReference>
<feature type="disulfide bond" evidence="15">
    <location>
        <begin position="465"/>
        <end position="498"/>
    </location>
</feature>
<keyword evidence="14" id="KW-0106">Calcium</keyword>
<reference evidence="18" key="2">
    <citation type="submission" date="2025-09" db="UniProtKB">
        <authorList>
            <consortium name="Ensembl"/>
        </authorList>
    </citation>
    <scope>IDENTIFICATION</scope>
</reference>
<evidence type="ECO:0000313" key="18">
    <source>
        <dbReference type="Ensembl" id="ENSXCOP00000014588.1"/>
    </source>
</evidence>
<dbReference type="InterPro" id="IPR024079">
    <property type="entry name" value="MetalloPept_cat_dom_sf"/>
</dbReference>
<feature type="region of interest" description="Disordered" evidence="16">
    <location>
        <begin position="958"/>
        <end position="1031"/>
    </location>
</feature>
<keyword evidence="5 14" id="KW-0479">Metal-binding</keyword>
<dbReference type="Gene3D" id="2.20.100.10">
    <property type="entry name" value="Thrombospondin type-1 (TSP1) repeat"/>
    <property type="match status" value="1"/>
</dbReference>
<dbReference type="GO" id="GO:0046872">
    <property type="term" value="F:metal ion binding"/>
    <property type="evidence" value="ECO:0007669"/>
    <property type="project" value="UniProtKB-KW"/>
</dbReference>
<feature type="binding site" evidence="14">
    <location>
        <position position="322"/>
    </location>
    <ligand>
        <name>Ca(2+)</name>
        <dbReference type="ChEBI" id="CHEBI:29108"/>
        <label>1</label>
    </ligand>
</feature>
<keyword evidence="11" id="KW-0865">Zymogen</keyword>
<dbReference type="GO" id="GO:0006508">
    <property type="term" value="P:proteolysis"/>
    <property type="evidence" value="ECO:0007669"/>
    <property type="project" value="UniProtKB-KW"/>
</dbReference>
<keyword evidence="4" id="KW-0645">Protease</keyword>
<dbReference type="Gene3D" id="2.60.120.830">
    <property type="match status" value="1"/>
</dbReference>
<dbReference type="InterPro" id="IPR050439">
    <property type="entry name" value="ADAMTS_ADAMTS-like"/>
</dbReference>
<evidence type="ECO:0000256" key="8">
    <source>
        <dbReference type="ARBA" id="ARBA00022801"/>
    </source>
</evidence>
<feature type="binding site" evidence="14">
    <location>
        <position position="421"/>
    </location>
    <ligand>
        <name>Ca(2+)</name>
        <dbReference type="ChEBI" id="CHEBI:29108"/>
        <label>1</label>
    </ligand>
</feature>
<feature type="binding site" evidence="14">
    <location>
        <position position="371"/>
    </location>
    <ligand>
        <name>Zn(2+)</name>
        <dbReference type="ChEBI" id="CHEBI:29105"/>
        <note>catalytic</note>
    </ligand>
</feature>
<feature type="binding site" evidence="14">
    <location>
        <position position="421"/>
    </location>
    <ligand>
        <name>Ca(2+)</name>
        <dbReference type="ChEBI" id="CHEBI:29108"/>
        <label>2</label>
    </ligand>
</feature>
<dbReference type="InterPro" id="IPR010909">
    <property type="entry name" value="PLAC"/>
</dbReference>
<dbReference type="PRINTS" id="PR01857">
    <property type="entry name" value="ADAMTSFAMILY"/>
</dbReference>
<dbReference type="InterPro" id="IPR000884">
    <property type="entry name" value="TSP1_rpt"/>
</dbReference>
<evidence type="ECO:0000256" key="15">
    <source>
        <dbReference type="PIRSR" id="PIRSR613273-3"/>
    </source>
</evidence>
<keyword evidence="9 14" id="KW-0862">Zinc</keyword>
<accession>A0A3B5LR67</accession>
<proteinExistence type="predicted"/>
<feature type="disulfide bond" evidence="15">
    <location>
        <begin position="378"/>
        <end position="404"/>
    </location>
</feature>
<dbReference type="SUPFAM" id="SSF82895">
    <property type="entry name" value="TSP-1 type 1 repeat"/>
    <property type="match status" value="2"/>
</dbReference>
<comment type="cofactor">
    <cofactor evidence="14">
        <name>Zn(2+)</name>
        <dbReference type="ChEBI" id="CHEBI:29105"/>
    </cofactor>
    <text evidence="14">Binds 1 zinc ion per subunit.</text>
</comment>
<keyword evidence="8" id="KW-0378">Hydrolase</keyword>
<dbReference type="GO" id="GO:0030198">
    <property type="term" value="P:extracellular matrix organization"/>
    <property type="evidence" value="ECO:0007669"/>
    <property type="project" value="InterPro"/>
</dbReference>
<keyword evidence="13" id="KW-0325">Glycoprotein</keyword>
<dbReference type="PROSITE" id="PS50092">
    <property type="entry name" value="TSP1"/>
    <property type="match status" value="2"/>
</dbReference>
<dbReference type="STRING" id="32473.ENSXCOP00000014588"/>
<evidence type="ECO:0000256" key="3">
    <source>
        <dbReference type="ARBA" id="ARBA00022530"/>
    </source>
</evidence>
<feature type="disulfide bond" evidence="15">
    <location>
        <begin position="445"/>
        <end position="470"/>
    </location>
</feature>
<evidence type="ECO:0000259" key="17">
    <source>
        <dbReference type="PROSITE" id="PS50900"/>
    </source>
</evidence>
<dbReference type="InterPro" id="IPR013273">
    <property type="entry name" value="ADAMTS/ADAMTS-like"/>
</dbReference>
<dbReference type="GO" id="GO:0004222">
    <property type="term" value="F:metalloendopeptidase activity"/>
    <property type="evidence" value="ECO:0007669"/>
    <property type="project" value="TreeGrafter"/>
</dbReference>
<dbReference type="Pfam" id="PF19236">
    <property type="entry name" value="ADAMTS_CR_3"/>
    <property type="match status" value="1"/>
</dbReference>
<feature type="disulfide bond" evidence="15">
    <location>
        <begin position="456"/>
        <end position="479"/>
    </location>
</feature>
<keyword evidence="7" id="KW-0677">Repeat</keyword>
<dbReference type="SUPFAM" id="SSF55486">
    <property type="entry name" value="Metalloproteases ('zincins'), catalytic domain"/>
    <property type="match status" value="1"/>
</dbReference>
<evidence type="ECO:0000256" key="16">
    <source>
        <dbReference type="SAM" id="MobiDB-lite"/>
    </source>
</evidence>
<sequence length="1031" mass="115918">VDSEQTKYQLQSRLKEYGLVTPFSTDSHGHYLSHLLSATHKQRVRRDAFLSESEQRLFFNITAFEKEFHLRLRPNDRLVAPGAMVEWHDEVRGFGNATAGANWTDATERILQRELLKTDCTFIGDITDVPGATVAINNCDGLAGMIRTDSDEYFIEPLEKGTQEMEDQGRVHVVYRRSALLQPPSDNSLDYQLQVRSSYEGTDDLGVAGTLDSLTQQVNQTVRRRRDAGENDYNIEILLGVDDSVVRFHGKEHVQNYLLTLMNILSFILGHINIVDVHFSPFPVCQSISLIERGNPSRSLENVCRWAFVQQKGDPDHAEHHDHAIFLTRQGFGPTGMQGKAGPTGCLLCETHLPCMTLSSSSAGCRLGMEHDGQGNRCGDETAMGSVMAPLVQAAFHRYHWSMCSGQELKRYIHTYDCLLDDPFKHDWPQLPELPGINYSMDEQCRFDFGVGYKICTSFRTFDPCKQLWCSHPDNPYFCKTKKGPPLDGTECAPGKWCYKGHCMWKNPNQLKQDGAWSSWSKYGSCSRSCGTGVRFRTRQCNNPAPSNGGQDCPGVNYEYQLCNTNECPKHFEDFRAQQCQNRNSNFEFQNAKHHWLPYEHPDANKRCHLYCQSKETGDVAYLKQLVHDGTRCSYKDAYSICVRGECVKVGCDREIGSNKVEDKCGVCGGDNSHCRTVKGTFTRTPKKPGYLKMFHVPPGARHVLIQEREAGPQILAIKNQATGHYILNGKGDELKSRSFIDLGVEWHYNLEGDVETLHTDGPLHDPVVVLIIPKDNETRSTLMYKYIIHEDSVPVNNNNVIQEEAYEWALKSWSPCSKPCSGGFQYTKYGCRKKGDTKMVHRGYCEVNKKPKPIQGLERRLVTCKTGDQCYGDKPEAVRPCRPGPCHDEPCSGDKSIFCQMEVLARYCSIPGYNKLCCESCSKRTGSLSLFSEAAEVEEHLRFGSASQLLETLMANATGGGKQSSGKSSAAKRITTPAPLKKVQPKISKAPKRVPRDLNLTPSLLKEPEGQRSGGFMGSRWPTSYSKVER</sequence>
<dbReference type="Pfam" id="PF00090">
    <property type="entry name" value="TSP_1"/>
    <property type="match status" value="1"/>
</dbReference>
<keyword evidence="12 15" id="KW-1015">Disulfide bond</keyword>
<protein>
    <submittedName>
        <fullName evidence="18">ADAM metallopeptidase with thrombospondin type 1 motif, 3</fullName>
    </submittedName>
</protein>
<evidence type="ECO:0000256" key="4">
    <source>
        <dbReference type="ARBA" id="ARBA00022670"/>
    </source>
</evidence>
<feature type="disulfide bond" evidence="15">
    <location>
        <begin position="526"/>
        <end position="563"/>
    </location>
</feature>
<dbReference type="Gene3D" id="3.40.1620.60">
    <property type="match status" value="1"/>
</dbReference>
<evidence type="ECO:0000256" key="6">
    <source>
        <dbReference type="ARBA" id="ARBA00022729"/>
    </source>
</evidence>
<feature type="binding site" evidence="14">
    <location>
        <position position="236"/>
    </location>
    <ligand>
        <name>Ca(2+)</name>
        <dbReference type="ChEBI" id="CHEBI:29108"/>
        <label>1</label>
    </ligand>
</feature>
<dbReference type="SMART" id="SM00209">
    <property type="entry name" value="TSP1"/>
    <property type="match status" value="2"/>
</dbReference>
<dbReference type="Pfam" id="PF17771">
    <property type="entry name" value="ADAMTS_CR_2"/>
    <property type="match status" value="1"/>
</dbReference>
<dbReference type="PANTHER" id="PTHR13723">
    <property type="entry name" value="ADAMTS A DISINTEGRIN AND METALLOPROTEASE WITH THROMBOSPONDIN MOTIFS PROTEASE"/>
    <property type="match status" value="1"/>
</dbReference>
<feature type="domain" description="PLAC" evidence="17">
    <location>
        <begin position="883"/>
        <end position="926"/>
    </location>
</feature>
<evidence type="ECO:0000256" key="1">
    <source>
        <dbReference type="ARBA" id="ARBA00004498"/>
    </source>
</evidence>
<dbReference type="FunFam" id="2.60.120.830:FF:000001">
    <property type="entry name" value="A disintegrin and metalloproteinase with thrombospondin motifs 1"/>
    <property type="match status" value="1"/>
</dbReference>
<keyword evidence="2" id="KW-0964">Secreted</keyword>
<evidence type="ECO:0000256" key="12">
    <source>
        <dbReference type="ARBA" id="ARBA00023157"/>
    </source>
</evidence>
<evidence type="ECO:0000313" key="19">
    <source>
        <dbReference type="Proteomes" id="UP000261380"/>
    </source>
</evidence>
<dbReference type="InterPro" id="IPR041645">
    <property type="entry name" value="ADAMTS_CR_2"/>
</dbReference>
<dbReference type="Proteomes" id="UP000261380">
    <property type="component" value="Unplaced"/>
</dbReference>
<dbReference type="Pfam" id="PF01562">
    <property type="entry name" value="Pep_M12B_propep"/>
    <property type="match status" value="1"/>
</dbReference>
<feature type="disulfide bond" evidence="15">
    <location>
        <begin position="530"/>
        <end position="568"/>
    </location>
</feature>
<feature type="disulfide bond" evidence="15">
    <location>
        <begin position="349"/>
        <end position="418"/>
    </location>
</feature>
<feature type="disulfide bond" evidence="15">
    <location>
        <begin position="492"/>
        <end position="503"/>
    </location>
</feature>
<dbReference type="InterPro" id="IPR010294">
    <property type="entry name" value="ADAMTS_spacer1"/>
</dbReference>
<feature type="disulfide bond" evidence="15">
    <location>
        <begin position="304"/>
        <end position="355"/>
    </location>
</feature>
<evidence type="ECO:0000256" key="11">
    <source>
        <dbReference type="ARBA" id="ARBA00023145"/>
    </source>
</evidence>
<evidence type="ECO:0000256" key="10">
    <source>
        <dbReference type="ARBA" id="ARBA00023049"/>
    </source>
</evidence>
<evidence type="ECO:0000256" key="9">
    <source>
        <dbReference type="ARBA" id="ARBA00022833"/>
    </source>
</evidence>
<name>A0A3B5LR67_9TELE</name>
<dbReference type="GO" id="GO:0031012">
    <property type="term" value="C:extracellular matrix"/>
    <property type="evidence" value="ECO:0007669"/>
    <property type="project" value="TreeGrafter"/>
</dbReference>
<dbReference type="Gene3D" id="3.40.390.10">
    <property type="entry name" value="Collagenase (Catalytic Domain)"/>
    <property type="match status" value="1"/>
</dbReference>
<dbReference type="FunFam" id="2.20.100.10:FF:000006">
    <property type="entry name" value="A disintegrin and metalloproteinase with thrombospondin motifs 1"/>
    <property type="match status" value="1"/>
</dbReference>
<dbReference type="Pfam" id="PF05986">
    <property type="entry name" value="ADAMTS_spacer1"/>
    <property type="match status" value="1"/>
</dbReference>
<reference evidence="18" key="1">
    <citation type="submission" date="2025-08" db="UniProtKB">
        <authorList>
            <consortium name="Ensembl"/>
        </authorList>
    </citation>
    <scope>IDENTIFICATION</scope>
</reference>
<dbReference type="GeneTree" id="ENSGT00940000156085"/>
<evidence type="ECO:0000256" key="14">
    <source>
        <dbReference type="PIRSR" id="PIRSR613273-2"/>
    </source>
</evidence>
<organism evidence="18 19">
    <name type="scientific">Xiphophorus couchianus</name>
    <name type="common">Monterrey platyfish</name>
    <dbReference type="NCBI Taxonomy" id="32473"/>
    <lineage>
        <taxon>Eukaryota</taxon>
        <taxon>Metazoa</taxon>
        <taxon>Chordata</taxon>
        <taxon>Craniata</taxon>
        <taxon>Vertebrata</taxon>
        <taxon>Euteleostomi</taxon>
        <taxon>Actinopterygii</taxon>
        <taxon>Neopterygii</taxon>
        <taxon>Teleostei</taxon>
        <taxon>Neoteleostei</taxon>
        <taxon>Acanthomorphata</taxon>
        <taxon>Ovalentaria</taxon>
        <taxon>Atherinomorphae</taxon>
        <taxon>Cyprinodontiformes</taxon>
        <taxon>Poeciliidae</taxon>
        <taxon>Poeciliinae</taxon>
        <taxon>Xiphophorus</taxon>
    </lineage>
</organism>
<dbReference type="FunFam" id="3.40.1620.60:FF:000001">
    <property type="entry name" value="A disintegrin and metalloproteinase with thrombospondin motifs 3"/>
    <property type="match status" value="1"/>
</dbReference>
<keyword evidence="10" id="KW-0482">Metalloprotease</keyword>
<dbReference type="Pfam" id="PF19030">
    <property type="entry name" value="TSP1_ADAMTS"/>
    <property type="match status" value="1"/>
</dbReference>
<feature type="compositionally biased region" description="Polar residues" evidence="16">
    <location>
        <begin position="1022"/>
        <end position="1031"/>
    </location>
</feature>
<evidence type="ECO:0000256" key="5">
    <source>
        <dbReference type="ARBA" id="ARBA00022723"/>
    </source>
</evidence>
<dbReference type="InterPro" id="IPR036383">
    <property type="entry name" value="TSP1_rpt_sf"/>
</dbReference>
<feature type="disulfide bond" evidence="15">
    <location>
        <begin position="541"/>
        <end position="553"/>
    </location>
</feature>